<dbReference type="SUPFAM" id="SSF101898">
    <property type="entry name" value="NHL repeat"/>
    <property type="match status" value="1"/>
</dbReference>
<evidence type="ECO:0000313" key="1">
    <source>
        <dbReference type="EMBL" id="MDC0674208.1"/>
    </source>
</evidence>
<name>A0ABT5BKI6_9BACT</name>
<dbReference type="PANTHER" id="PTHR35580:SF1">
    <property type="entry name" value="PHYTASE-LIKE DOMAIN-CONTAINING PROTEIN"/>
    <property type="match status" value="1"/>
</dbReference>
<accession>A0ABT5BKI6</accession>
<sequence length="448" mass="46023">MVAAAPVALANTEPTIAWGTYHGGASSGYLFGLGALPDGSVCVLGGPTEFRDARISRFDAAGQLLWSFLYGGQGGWGRALTVVPGQSDFYVTGMTEADEGIATAGTHQTARSCFGHGAECGHEGFIARFDAAGNRVWGTYFGGPFHDSVDAAAADASGALYVCGETASLEGIATAGSHQSTWIDPGAFVASFEANGVLRWATYYAGSCDSIAVDAAGDAVYIAGSVSETANLATPGAHQEQPGGAFDAHLARFTGTGERVWATYYGGSDDDLGQKIRVDATGAVYVLGETHSSDAIATSGAFQDRPGGQQDLFLARFTADGERVWATYFGGADEERASSLAIGDEGGLYLAASTTSKGLATQDAPRPHPAGDFDAMVARFDGDGALRWATYYGGSGSDIAWVVDTGPGSSVYLGGYTGSTSGIATPGAYQDVSQSGQDAFIVKFLQDS</sequence>
<evidence type="ECO:0000313" key="2">
    <source>
        <dbReference type="Proteomes" id="UP001217838"/>
    </source>
</evidence>
<dbReference type="RefSeq" id="WP_272008256.1">
    <property type="nucleotide sequence ID" value="NZ_JAQNDN010000024.1"/>
</dbReference>
<dbReference type="Proteomes" id="UP001217838">
    <property type="component" value="Unassembled WGS sequence"/>
</dbReference>
<reference evidence="1 2" key="1">
    <citation type="submission" date="2022-11" db="EMBL/GenBank/DDBJ databases">
        <title>Minimal conservation of predation-associated metabolite biosynthetic gene clusters underscores biosynthetic potential of Myxococcota including descriptions for ten novel species: Archangium lansinium sp. nov., Myxococcus landrumus sp. nov., Nannocystis bai.</title>
        <authorList>
            <person name="Ahearne A."/>
            <person name="Stevens C."/>
            <person name="Dowd S."/>
        </authorList>
    </citation>
    <scope>NUCLEOTIDE SEQUENCE [LARGE SCALE GENOMIC DNA]</scope>
    <source>
        <strain evidence="1 2">NCELM</strain>
    </source>
</reference>
<dbReference type="PANTHER" id="PTHR35580">
    <property type="entry name" value="CELL SURFACE GLYCOPROTEIN (S-LAYER PROTEIN)-LIKE PROTEIN"/>
    <property type="match status" value="1"/>
</dbReference>
<evidence type="ECO:0008006" key="3">
    <source>
        <dbReference type="Google" id="ProtNLM"/>
    </source>
</evidence>
<gene>
    <name evidence="1" type="ORF">POL58_41055</name>
</gene>
<comment type="caution">
    <text evidence="1">The sequence shown here is derived from an EMBL/GenBank/DDBJ whole genome shotgun (WGS) entry which is preliminary data.</text>
</comment>
<organism evidence="1 2">
    <name type="scientific">Nannocystis radixulma</name>
    <dbReference type="NCBI Taxonomy" id="2995305"/>
    <lineage>
        <taxon>Bacteria</taxon>
        <taxon>Pseudomonadati</taxon>
        <taxon>Myxococcota</taxon>
        <taxon>Polyangia</taxon>
        <taxon>Nannocystales</taxon>
        <taxon>Nannocystaceae</taxon>
        <taxon>Nannocystis</taxon>
    </lineage>
</organism>
<dbReference type="InterPro" id="IPR052918">
    <property type="entry name" value="Motility_Chemotaxis_Reg"/>
</dbReference>
<keyword evidence="2" id="KW-1185">Reference proteome</keyword>
<proteinExistence type="predicted"/>
<protein>
    <recommendedName>
        <fullName evidence="3">Beta-propeller repeat-containing protein</fullName>
    </recommendedName>
</protein>
<dbReference type="EMBL" id="JAQNDN010000024">
    <property type="protein sequence ID" value="MDC0674208.1"/>
    <property type="molecule type" value="Genomic_DNA"/>
</dbReference>